<keyword evidence="2" id="KW-1185">Reference proteome</keyword>
<sequence length="389" mass="43886">MAKFKELKGDFKEEREIRAMLETQVKELNDQLRQEREKRAELENLGKGNWNLATHNEEGEKQLRIKTSGMVHIVACTVPEVRGREVDTSRASLLPQASLAPLAEPERGRSGGRLSTTKRQESRAWQRQSRGRQRRRPDGTRRHLPELVYSFGNQMAPSLYYRGSEYRTGKYSGHVDVWTIPRQSPVHKPALQEDNRLARVVIAPDYVEKESCLRCPKDQTIFVEPGFSCTQVPKPKLRPCARWTSFPDKVAMTATLGPQPGSLVMEGVYVMRFTFQAGAMLPQSCQYQLRVKVLRCPPLTAPDNGGLRCSQGRHWGSRCRFFCQRGFSLSERSVTRCVIKGRRKATWTPHPAPRCSGPPNVPNSAAGPEALEAVGLPMAQEPRRSLAAL</sequence>
<reference evidence="1 2" key="1">
    <citation type="journal article" date="2020" name="Cell">
        <title>Large-Scale Comparative Analyses of Tick Genomes Elucidate Their Genetic Diversity and Vector Capacities.</title>
        <authorList>
            <consortium name="Tick Genome and Microbiome Consortium (TIGMIC)"/>
            <person name="Jia N."/>
            <person name="Wang J."/>
            <person name="Shi W."/>
            <person name="Du L."/>
            <person name="Sun Y."/>
            <person name="Zhan W."/>
            <person name="Jiang J.F."/>
            <person name="Wang Q."/>
            <person name="Zhang B."/>
            <person name="Ji P."/>
            <person name="Bell-Sakyi L."/>
            <person name="Cui X.M."/>
            <person name="Yuan T.T."/>
            <person name="Jiang B.G."/>
            <person name="Yang W.F."/>
            <person name="Lam T.T."/>
            <person name="Chang Q.C."/>
            <person name="Ding S.J."/>
            <person name="Wang X.J."/>
            <person name="Zhu J.G."/>
            <person name="Ruan X.D."/>
            <person name="Zhao L."/>
            <person name="Wei J.T."/>
            <person name="Ye R.Z."/>
            <person name="Que T.C."/>
            <person name="Du C.H."/>
            <person name="Zhou Y.H."/>
            <person name="Cheng J.X."/>
            <person name="Dai P.F."/>
            <person name="Guo W.B."/>
            <person name="Han X.H."/>
            <person name="Huang E.J."/>
            <person name="Li L.F."/>
            <person name="Wei W."/>
            <person name="Gao Y.C."/>
            <person name="Liu J.Z."/>
            <person name="Shao H.Z."/>
            <person name="Wang X."/>
            <person name="Wang C.C."/>
            <person name="Yang T.C."/>
            <person name="Huo Q.B."/>
            <person name="Li W."/>
            <person name="Chen H.Y."/>
            <person name="Chen S.E."/>
            <person name="Zhou L.G."/>
            <person name="Ni X.B."/>
            <person name="Tian J.H."/>
            <person name="Sheng Y."/>
            <person name="Liu T."/>
            <person name="Pan Y.S."/>
            <person name="Xia L.Y."/>
            <person name="Li J."/>
            <person name="Zhao F."/>
            <person name="Cao W.C."/>
        </authorList>
    </citation>
    <scope>NUCLEOTIDE SEQUENCE [LARGE SCALE GENOMIC DNA]</scope>
    <source>
        <strain evidence="1">Iper-2018</strain>
    </source>
</reference>
<name>A0AC60NTA3_IXOPE</name>
<protein>
    <submittedName>
        <fullName evidence="1">Uncharacterized protein</fullName>
    </submittedName>
</protein>
<dbReference type="Proteomes" id="UP000805193">
    <property type="component" value="Unassembled WGS sequence"/>
</dbReference>
<accession>A0AC60NTA3</accession>
<comment type="caution">
    <text evidence="1">The sequence shown here is derived from an EMBL/GenBank/DDBJ whole genome shotgun (WGS) entry which is preliminary data.</text>
</comment>
<evidence type="ECO:0000313" key="1">
    <source>
        <dbReference type="EMBL" id="KAG0410374.1"/>
    </source>
</evidence>
<dbReference type="EMBL" id="JABSTQ010011529">
    <property type="protein sequence ID" value="KAG0410374.1"/>
    <property type="molecule type" value="Genomic_DNA"/>
</dbReference>
<organism evidence="1 2">
    <name type="scientific">Ixodes persulcatus</name>
    <name type="common">Taiga tick</name>
    <dbReference type="NCBI Taxonomy" id="34615"/>
    <lineage>
        <taxon>Eukaryota</taxon>
        <taxon>Metazoa</taxon>
        <taxon>Ecdysozoa</taxon>
        <taxon>Arthropoda</taxon>
        <taxon>Chelicerata</taxon>
        <taxon>Arachnida</taxon>
        <taxon>Acari</taxon>
        <taxon>Parasitiformes</taxon>
        <taxon>Ixodida</taxon>
        <taxon>Ixodoidea</taxon>
        <taxon>Ixodidae</taxon>
        <taxon>Ixodinae</taxon>
        <taxon>Ixodes</taxon>
    </lineage>
</organism>
<evidence type="ECO:0000313" key="2">
    <source>
        <dbReference type="Proteomes" id="UP000805193"/>
    </source>
</evidence>
<proteinExistence type="predicted"/>
<gene>
    <name evidence="1" type="ORF">HPB47_012519</name>
</gene>